<dbReference type="EMBL" id="OVEO01000001">
    <property type="protein sequence ID" value="SPQ93319.1"/>
    <property type="molecule type" value="Genomic_DNA"/>
</dbReference>
<dbReference type="GO" id="GO:0004067">
    <property type="term" value="F:asparaginase activity"/>
    <property type="evidence" value="ECO:0007669"/>
    <property type="project" value="UniProtKB-UniRule"/>
</dbReference>
<dbReference type="PANTHER" id="PTHR11707">
    <property type="entry name" value="L-ASPARAGINASE"/>
    <property type="match status" value="1"/>
</dbReference>
<dbReference type="Pfam" id="PF17763">
    <property type="entry name" value="Asparaginase_C"/>
    <property type="match status" value="1"/>
</dbReference>
<evidence type="ECO:0000256" key="3">
    <source>
        <dbReference type="PIRSR" id="PIRSR001220-2"/>
    </source>
</evidence>
<proteinExistence type="predicted"/>
<dbReference type="SUPFAM" id="SSF53774">
    <property type="entry name" value="Glutaminase/Asparaginase"/>
    <property type="match status" value="1"/>
</dbReference>
<dbReference type="STRING" id="37360.A0A0G4ILM8"/>
<sequence length="367" mass="40617">MELELPARDVPDDASTAKVLIICTGGTICMFESGAQGSLEPRKGFVMSALPHVYSFNQSKLPKYDVIEWEPLIDSTNMRPELWLTLIRQIEEAYDRYSGFLVLMGTDTMAYTASCVSFAFANLSKPIIFTGSQIPLSRAYTDARRHLTVGLLVAGHLSVPEVCILFDNELFRANRTKKKDNWGSSAFESPNHEPLATFGCTVRLSDKVRSMPRQPLRVYSKLFSNILVVWLVPGFDDTLLERLVPKDNEAVGVVLMLYGAGNAPDHSNRSFISALSALKAKGAEIVVASQCRKGSINLSSYSTGQQLLALDLINGRDMTVEACVTKLSHLMGRGMRGEKLKEMMERDLRGELTLRPSNVPYGAVQLE</sequence>
<keyword evidence="8" id="KW-1185">Reference proteome</keyword>
<reference evidence="7 9" key="2">
    <citation type="submission" date="2018-03" db="EMBL/GenBank/DDBJ databases">
        <authorList>
            <person name="Fogelqvist J."/>
        </authorList>
    </citation>
    <scope>NUCLEOTIDE SEQUENCE [LARGE SCALE GENOMIC DNA]</scope>
</reference>
<dbReference type="PANTHER" id="PTHR11707:SF28">
    <property type="entry name" value="60 KDA LYSOPHOSPHOLIPASE"/>
    <property type="match status" value="1"/>
</dbReference>
<evidence type="ECO:0000313" key="9">
    <source>
        <dbReference type="Proteomes" id="UP000290189"/>
    </source>
</evidence>
<dbReference type="OrthoDB" id="427002at2759"/>
<dbReference type="InterPro" id="IPR040919">
    <property type="entry name" value="Asparaginase_C"/>
</dbReference>
<dbReference type="AlphaFoldDB" id="A0A0G4ILM8"/>
<organism evidence="6 8">
    <name type="scientific">Plasmodiophora brassicae</name>
    <name type="common">Clubroot disease agent</name>
    <dbReference type="NCBI Taxonomy" id="37360"/>
    <lineage>
        <taxon>Eukaryota</taxon>
        <taxon>Sar</taxon>
        <taxon>Rhizaria</taxon>
        <taxon>Endomyxa</taxon>
        <taxon>Phytomyxea</taxon>
        <taxon>Plasmodiophorida</taxon>
        <taxon>Plasmodiophoridae</taxon>
        <taxon>Plasmodiophora</taxon>
    </lineage>
</organism>
<dbReference type="InterPro" id="IPR027473">
    <property type="entry name" value="L-asparaginase_C"/>
</dbReference>
<feature type="binding site" evidence="3">
    <location>
        <position position="75"/>
    </location>
    <ligand>
        <name>substrate</name>
    </ligand>
</feature>
<dbReference type="InterPro" id="IPR041725">
    <property type="entry name" value="L-asparaginase_I"/>
</dbReference>
<dbReference type="Proteomes" id="UP000039324">
    <property type="component" value="Unassembled WGS sequence"/>
</dbReference>
<dbReference type="PRINTS" id="PR00139">
    <property type="entry name" value="ASNGLNASE"/>
</dbReference>
<dbReference type="SFLD" id="SFLDS00057">
    <property type="entry name" value="Glutaminase/Asparaginase"/>
    <property type="match status" value="1"/>
</dbReference>
<dbReference type="GO" id="GO:0009066">
    <property type="term" value="P:aspartate family amino acid metabolic process"/>
    <property type="evidence" value="ECO:0007669"/>
    <property type="project" value="UniProtKB-ARBA"/>
</dbReference>
<dbReference type="PIRSF" id="PIRSF500176">
    <property type="entry name" value="L_ASNase"/>
    <property type="match status" value="1"/>
</dbReference>
<evidence type="ECO:0000256" key="1">
    <source>
        <dbReference type="ARBA" id="ARBA00012920"/>
    </source>
</evidence>
<geneLocation type="mitochondrion" evidence="7"/>
<evidence type="ECO:0000256" key="2">
    <source>
        <dbReference type="PIRSR" id="PIRSR001220-1"/>
    </source>
</evidence>
<dbReference type="Proteomes" id="UP000290189">
    <property type="component" value="Unassembled WGS sequence"/>
</dbReference>
<dbReference type="InterPro" id="IPR037152">
    <property type="entry name" value="L-asparaginase_N_sf"/>
</dbReference>
<dbReference type="PROSITE" id="PS51732">
    <property type="entry name" value="ASN_GLN_ASE_3"/>
    <property type="match status" value="1"/>
</dbReference>
<dbReference type="Gene3D" id="3.40.50.1170">
    <property type="entry name" value="L-asparaginase, N-terminal domain"/>
    <property type="match status" value="1"/>
</dbReference>
<dbReference type="EMBL" id="CDSF01000046">
    <property type="protein sequence ID" value="CEO96136.1"/>
    <property type="molecule type" value="Genomic_DNA"/>
</dbReference>
<protein>
    <recommendedName>
        <fullName evidence="1">asparaginase</fullName>
        <ecNumber evidence="1">3.5.1.1</ecNumber>
    </recommendedName>
</protein>
<feature type="domain" description="L-asparaginase N-terminal" evidence="4">
    <location>
        <begin position="18"/>
        <end position="205"/>
    </location>
</feature>
<dbReference type="InterPro" id="IPR027474">
    <property type="entry name" value="L-asparaginase_N"/>
</dbReference>
<evidence type="ECO:0000259" key="5">
    <source>
        <dbReference type="Pfam" id="PF17763"/>
    </source>
</evidence>
<feature type="active site" description="O-isoaspartyl threonine intermediate" evidence="2">
    <location>
        <position position="27"/>
    </location>
</feature>
<dbReference type="Gene3D" id="3.40.50.40">
    <property type="match status" value="1"/>
</dbReference>
<keyword evidence="7" id="KW-0496">Mitochondrion</keyword>
<dbReference type="EC" id="3.5.1.1" evidence="1"/>
<dbReference type="OMA" id="CEDMLPE"/>
<accession>A0A0G4ILM8</accession>
<dbReference type="InterPro" id="IPR006034">
    <property type="entry name" value="Asparaginase/glutaminase-like"/>
</dbReference>
<evidence type="ECO:0000259" key="4">
    <source>
        <dbReference type="Pfam" id="PF00710"/>
    </source>
</evidence>
<dbReference type="PIRSF" id="PIRSF001220">
    <property type="entry name" value="L-ASNase_gatD"/>
    <property type="match status" value="1"/>
</dbReference>
<reference evidence="6 8" key="1">
    <citation type="submission" date="2015-02" db="EMBL/GenBank/DDBJ databases">
        <authorList>
            <person name="Chooi Y.-H."/>
        </authorList>
    </citation>
    <scope>NUCLEOTIDE SEQUENCE [LARGE SCALE GENOMIC DNA]</scope>
    <source>
        <strain evidence="6">E3</strain>
    </source>
</reference>
<feature type="domain" description="Asparaginase/glutaminase C-terminal" evidence="5">
    <location>
        <begin position="226"/>
        <end position="344"/>
    </location>
</feature>
<evidence type="ECO:0000313" key="8">
    <source>
        <dbReference type="Proteomes" id="UP000039324"/>
    </source>
</evidence>
<dbReference type="CDD" id="cd08963">
    <property type="entry name" value="L-asparaginase_I"/>
    <property type="match status" value="1"/>
</dbReference>
<evidence type="ECO:0000313" key="6">
    <source>
        <dbReference type="EMBL" id="CEO96136.1"/>
    </source>
</evidence>
<evidence type="ECO:0000313" key="7">
    <source>
        <dbReference type="EMBL" id="SPQ93319.1"/>
    </source>
</evidence>
<dbReference type="SMART" id="SM00870">
    <property type="entry name" value="Asparaginase"/>
    <property type="match status" value="1"/>
</dbReference>
<feature type="binding site" evidence="3">
    <location>
        <begin position="106"/>
        <end position="107"/>
    </location>
    <ligand>
        <name>substrate</name>
    </ligand>
</feature>
<dbReference type="InterPro" id="IPR036152">
    <property type="entry name" value="Asp/glu_Ase-like_sf"/>
</dbReference>
<name>A0A0G4ILM8_PLABS</name>
<gene>
    <name evidence="6" type="ORF">PBRA_004826</name>
    <name evidence="7" type="ORF">PLBR_LOCUS534</name>
</gene>
<dbReference type="Pfam" id="PF00710">
    <property type="entry name" value="Asparaginase"/>
    <property type="match status" value="1"/>
</dbReference>